<dbReference type="GO" id="GO:0016757">
    <property type="term" value="F:glycosyltransferase activity"/>
    <property type="evidence" value="ECO:0007669"/>
    <property type="project" value="UniProtKB-KW"/>
</dbReference>
<dbReference type="VEuPathDB" id="TriTrypDB:BSAL_87205"/>
<dbReference type="Proteomes" id="UP000051952">
    <property type="component" value="Unassembled WGS sequence"/>
</dbReference>
<dbReference type="Pfam" id="PF04577">
    <property type="entry name" value="Glyco_transf_61"/>
    <property type="match status" value="1"/>
</dbReference>
<protein>
    <submittedName>
        <fullName evidence="9">Membrane-associated protein, putative</fullName>
    </submittedName>
</protein>
<dbReference type="InterPro" id="IPR007657">
    <property type="entry name" value="Glycosyltransferase_61"/>
</dbReference>
<dbReference type="OMA" id="FAGNPYW"/>
<evidence type="ECO:0000313" key="9">
    <source>
        <dbReference type="EMBL" id="CUG82572.1"/>
    </source>
</evidence>
<proteinExistence type="predicted"/>
<dbReference type="OrthoDB" id="529273at2759"/>
<evidence type="ECO:0000256" key="4">
    <source>
        <dbReference type="ARBA" id="ARBA00022692"/>
    </source>
</evidence>
<evidence type="ECO:0000259" key="8">
    <source>
        <dbReference type="Pfam" id="PF04577"/>
    </source>
</evidence>
<name>A0A0S4J5K6_BODSA</name>
<keyword evidence="3" id="KW-0808">Transferase</keyword>
<evidence type="ECO:0000256" key="1">
    <source>
        <dbReference type="ARBA" id="ARBA00004167"/>
    </source>
</evidence>
<reference evidence="10" key="1">
    <citation type="submission" date="2015-09" db="EMBL/GenBank/DDBJ databases">
        <authorList>
            <consortium name="Pathogen Informatics"/>
        </authorList>
    </citation>
    <scope>NUCLEOTIDE SEQUENCE [LARGE SCALE GENOMIC DNA]</scope>
    <source>
        <strain evidence="10">Lake Konstanz</strain>
    </source>
</reference>
<evidence type="ECO:0000256" key="2">
    <source>
        <dbReference type="ARBA" id="ARBA00022676"/>
    </source>
</evidence>
<comment type="subcellular location">
    <subcellularLocation>
        <location evidence="1">Membrane</location>
        <topology evidence="1">Single-pass membrane protein</topology>
    </subcellularLocation>
</comment>
<sequence>MVAKSKWHRTGRLAVALILCLGMLSIVRSFFTSQHVEKAKQPLSPTDHSTRLQAKAVTPSPVVTLQPTVVNITKAVVSIFPDFSNVYDKNITELIVDNAEIDGTLYNVSSENSGVDGGRFISSVNWQGKCFYLVKNFCVVRGQLTMFHDPSDQSSRTIKLRMCNEFSQHSPTIRLAYRSEPMPPMLPAPLNTITKGWVLQFWCQDLFHMTLSLMPAFHTKQYLGPHPDVFIRIAKGVRRKGGYCRVKLGDPRNWKDVKNKKWGGDKQFPFAGNPYWPFYRVITPDPHRVFPLYPGSTAKSSCYTNGVIDKVYLKDLVGDQARNYSGSLLNSLEVVRGPARQCRKYRLTMIDRRGKTRRLTNVPTLVDIALRKGFIAESVALETLPIREQLRLITSTDVLMGMHGNGMTWLQFLPPGSAVVELIGVWYTPYSLLWGHKHFHSSMKNNMIFKKGGEFVPFAHNETEVELLLDQVLEFLDSTSCHGQFVPPNEKLENLYRSCVPHC</sequence>
<evidence type="ECO:0000256" key="3">
    <source>
        <dbReference type="ARBA" id="ARBA00022679"/>
    </source>
</evidence>
<dbReference type="AlphaFoldDB" id="A0A0S4J5K6"/>
<evidence type="ECO:0000256" key="6">
    <source>
        <dbReference type="ARBA" id="ARBA00023136"/>
    </source>
</evidence>
<evidence type="ECO:0000313" key="10">
    <source>
        <dbReference type="Proteomes" id="UP000051952"/>
    </source>
</evidence>
<keyword evidence="5" id="KW-1133">Transmembrane helix</keyword>
<evidence type="ECO:0000256" key="7">
    <source>
        <dbReference type="ARBA" id="ARBA00023180"/>
    </source>
</evidence>
<keyword evidence="7" id="KW-0325">Glycoprotein</keyword>
<dbReference type="GO" id="GO:0016020">
    <property type="term" value="C:membrane"/>
    <property type="evidence" value="ECO:0007669"/>
    <property type="project" value="UniProtKB-SubCell"/>
</dbReference>
<evidence type="ECO:0000256" key="5">
    <source>
        <dbReference type="ARBA" id="ARBA00022989"/>
    </source>
</evidence>
<gene>
    <name evidence="9" type="ORF">BSAL_87205</name>
</gene>
<keyword evidence="4" id="KW-0812">Transmembrane</keyword>
<dbReference type="EMBL" id="CYKH01001079">
    <property type="protein sequence ID" value="CUG82572.1"/>
    <property type="molecule type" value="Genomic_DNA"/>
</dbReference>
<dbReference type="InterPro" id="IPR049625">
    <property type="entry name" value="Glyco_transf_61_cat"/>
</dbReference>
<feature type="domain" description="Glycosyltransferase 61 catalytic" evidence="8">
    <location>
        <begin position="341"/>
        <end position="420"/>
    </location>
</feature>
<keyword evidence="6" id="KW-0472">Membrane</keyword>
<dbReference type="PANTHER" id="PTHR20961">
    <property type="entry name" value="GLYCOSYLTRANSFERASE"/>
    <property type="match status" value="1"/>
</dbReference>
<keyword evidence="2" id="KW-0328">Glycosyltransferase</keyword>
<dbReference type="PANTHER" id="PTHR20961:SF38">
    <property type="entry name" value="PROTEIN O-LINKED-MANNOSE BETA-1,4-N-ACETYLGLUCOSAMINYLTRANSFERASE 2"/>
    <property type="match status" value="1"/>
</dbReference>
<organism evidence="9 10">
    <name type="scientific">Bodo saltans</name>
    <name type="common">Flagellated protozoan</name>
    <dbReference type="NCBI Taxonomy" id="75058"/>
    <lineage>
        <taxon>Eukaryota</taxon>
        <taxon>Discoba</taxon>
        <taxon>Euglenozoa</taxon>
        <taxon>Kinetoplastea</taxon>
        <taxon>Metakinetoplastina</taxon>
        <taxon>Eubodonida</taxon>
        <taxon>Bodonidae</taxon>
        <taxon>Bodo</taxon>
    </lineage>
</organism>
<accession>A0A0S4J5K6</accession>
<keyword evidence="10" id="KW-1185">Reference proteome</keyword>